<dbReference type="NCBIfam" id="TIGR00180">
    <property type="entry name" value="parB_part"/>
    <property type="match status" value="1"/>
</dbReference>
<evidence type="ECO:0000256" key="1">
    <source>
        <dbReference type="ARBA" id="ARBA00006295"/>
    </source>
</evidence>
<comment type="similarity">
    <text evidence="1">Belongs to the ParB family.</text>
</comment>
<evidence type="ECO:0000313" key="6">
    <source>
        <dbReference type="Proteomes" id="UP000050455"/>
    </source>
</evidence>
<dbReference type="RefSeq" id="WP_031598620.1">
    <property type="nucleotide sequence ID" value="NZ_JYHE01000140.1"/>
</dbReference>
<dbReference type="GO" id="GO:0003677">
    <property type="term" value="F:DNA binding"/>
    <property type="evidence" value="ECO:0007669"/>
    <property type="project" value="InterPro"/>
</dbReference>
<gene>
    <name evidence="5" type="ORF">ALO64_03869</name>
</gene>
<dbReference type="InterPro" id="IPR041468">
    <property type="entry name" value="HTH_ParB/Spo0J"/>
</dbReference>
<dbReference type="SUPFAM" id="SSF110849">
    <property type="entry name" value="ParB/Sulfiredoxin"/>
    <property type="match status" value="1"/>
</dbReference>
<accession>A0A0P9VZU6</accession>
<dbReference type="InterPro" id="IPR050336">
    <property type="entry name" value="Chromosome_partition/occlusion"/>
</dbReference>
<dbReference type="GO" id="GO:0005694">
    <property type="term" value="C:chromosome"/>
    <property type="evidence" value="ECO:0007669"/>
    <property type="project" value="TreeGrafter"/>
</dbReference>
<dbReference type="PANTHER" id="PTHR33375">
    <property type="entry name" value="CHROMOSOME-PARTITIONING PROTEIN PARB-RELATED"/>
    <property type="match status" value="1"/>
</dbReference>
<dbReference type="SMART" id="SM00470">
    <property type="entry name" value="ParB"/>
    <property type="match status" value="1"/>
</dbReference>
<dbReference type="Pfam" id="PF17762">
    <property type="entry name" value="HTH_ParB"/>
    <property type="match status" value="1"/>
</dbReference>
<sequence>MKSTDYPGKPSTAMASLRQPAEMPPTSSSRRSRSAMLEQAMGDGQVADSTQLVAPSPREGVFIPKDEWLEDVLVELIDRSPYQPRMIFDQAKLEELAGSIDSVGLGKPILIRPVGNRFELVGGECRWRAHKMLGRVTIRAFVKPMSDDMAMLLAITDNIQNELTDYEKAVSYQRYMLKGADKSQRALARRLGVDHTVVNRCLDLVQLPEQIKEILNTKPHLITANYAKKFLEHSKSDENIVHRVVIQMAEKGIGQEAALRMIGQKLSACGGPKNQVVEPRKLEGVGSVRLNGRKLEFKFDKQVDPEKIMNKLASFLESVDVAEFSASESLQE</sequence>
<evidence type="ECO:0000256" key="2">
    <source>
        <dbReference type="ARBA" id="ARBA00022829"/>
    </source>
</evidence>
<protein>
    <submittedName>
        <fullName evidence="5">Partitioning protein, ParB</fullName>
    </submittedName>
</protein>
<evidence type="ECO:0000313" key="5">
    <source>
        <dbReference type="EMBL" id="KPX92752.1"/>
    </source>
</evidence>
<comment type="caution">
    <text evidence="5">The sequence shown here is derived from an EMBL/GenBank/DDBJ whole genome shotgun (WGS) entry which is preliminary data.</text>
</comment>
<dbReference type="PATRIC" id="fig|86176.4.peg.4358"/>
<dbReference type="Gene3D" id="1.10.10.2830">
    <property type="match status" value="1"/>
</dbReference>
<dbReference type="PANTHER" id="PTHR33375:SF1">
    <property type="entry name" value="CHROMOSOME-PARTITIONING PROTEIN PARB-RELATED"/>
    <property type="match status" value="1"/>
</dbReference>
<dbReference type="GO" id="GO:0007059">
    <property type="term" value="P:chromosome segregation"/>
    <property type="evidence" value="ECO:0007669"/>
    <property type="project" value="UniProtKB-KW"/>
</dbReference>
<evidence type="ECO:0000256" key="3">
    <source>
        <dbReference type="SAM" id="MobiDB-lite"/>
    </source>
</evidence>
<feature type="region of interest" description="Disordered" evidence="3">
    <location>
        <begin position="1"/>
        <end position="36"/>
    </location>
</feature>
<dbReference type="SUPFAM" id="SSF109709">
    <property type="entry name" value="KorB DNA-binding domain-like"/>
    <property type="match status" value="1"/>
</dbReference>
<dbReference type="AlphaFoldDB" id="A0A0P9VZU6"/>
<keyword evidence="2" id="KW-0159">Chromosome partition</keyword>
<evidence type="ECO:0000259" key="4">
    <source>
        <dbReference type="SMART" id="SM00470"/>
    </source>
</evidence>
<keyword evidence="6" id="KW-1185">Reference proteome</keyword>
<proteinExistence type="inferred from homology"/>
<dbReference type="Proteomes" id="UP000050455">
    <property type="component" value="Unassembled WGS sequence"/>
</dbReference>
<reference evidence="5 6" key="1">
    <citation type="submission" date="2015-09" db="EMBL/GenBank/DDBJ databases">
        <title>Genome announcement of multiple Pseudomonas syringae strains.</title>
        <authorList>
            <person name="Thakur S."/>
            <person name="Wang P.W."/>
            <person name="Gong Y."/>
            <person name="Weir B.S."/>
            <person name="Guttman D.S."/>
        </authorList>
    </citation>
    <scope>NUCLEOTIDE SEQUENCE [LARGE SCALE GENOMIC DNA]</scope>
    <source>
        <strain evidence="5 6">ICMP6289</strain>
    </source>
</reference>
<dbReference type="Pfam" id="PF02195">
    <property type="entry name" value="ParB_N"/>
    <property type="match status" value="1"/>
</dbReference>
<dbReference type="Gene3D" id="3.90.1530.30">
    <property type="match status" value="1"/>
</dbReference>
<dbReference type="EMBL" id="LJQT01000108">
    <property type="protein sequence ID" value="KPX92752.1"/>
    <property type="molecule type" value="Genomic_DNA"/>
</dbReference>
<dbReference type="InterPro" id="IPR004437">
    <property type="entry name" value="ParB/RepB/Spo0J"/>
</dbReference>
<dbReference type="InterPro" id="IPR036086">
    <property type="entry name" value="ParB/Sulfiredoxin_sf"/>
</dbReference>
<name>A0A0P9VZU6_9PSED</name>
<feature type="domain" description="ParB-like N-terminal" evidence="4">
    <location>
        <begin position="70"/>
        <end position="159"/>
    </location>
</feature>
<organism evidence="5 6">
    <name type="scientific">Pseudomonas meliae</name>
    <dbReference type="NCBI Taxonomy" id="86176"/>
    <lineage>
        <taxon>Bacteria</taxon>
        <taxon>Pseudomonadati</taxon>
        <taxon>Pseudomonadota</taxon>
        <taxon>Gammaproteobacteria</taxon>
        <taxon>Pseudomonadales</taxon>
        <taxon>Pseudomonadaceae</taxon>
        <taxon>Pseudomonas</taxon>
    </lineage>
</organism>
<dbReference type="InterPro" id="IPR003115">
    <property type="entry name" value="ParB_N"/>
</dbReference>